<proteinExistence type="predicted"/>
<name>A0ABU8F3T5_9BACI</name>
<dbReference type="Gene3D" id="3.20.20.140">
    <property type="entry name" value="Metal-dependent hydrolases"/>
    <property type="match status" value="1"/>
</dbReference>
<evidence type="ECO:0000313" key="3">
    <source>
        <dbReference type="Proteomes" id="UP001364890"/>
    </source>
</evidence>
<dbReference type="SUPFAM" id="SSF51556">
    <property type="entry name" value="Metallo-dependent hydrolases"/>
    <property type="match status" value="1"/>
</dbReference>
<comment type="caution">
    <text evidence="2">The sequence shown here is derived from an EMBL/GenBank/DDBJ whole genome shotgun (WGS) entry which is preliminary data.</text>
</comment>
<dbReference type="RefSeq" id="WP_336496271.1">
    <property type="nucleotide sequence ID" value="NZ_JBAWSY010000002.1"/>
</dbReference>
<reference evidence="2 3" key="1">
    <citation type="submission" date="2024-01" db="EMBL/GenBank/DDBJ databases">
        <title>Seven novel Bacillus-like species.</title>
        <authorList>
            <person name="Liu G."/>
        </authorList>
    </citation>
    <scope>NUCLEOTIDE SEQUENCE [LARGE SCALE GENOMIC DNA]</scope>
    <source>
        <strain evidence="2 3">FJAT-51614</strain>
    </source>
</reference>
<gene>
    <name evidence="2" type="ORF">WAX74_03465</name>
</gene>
<protein>
    <submittedName>
        <fullName evidence="2">Amidohydrolase family protein</fullName>
    </submittedName>
</protein>
<sequence length="385" mass="44353">MGKVSLSGIKVVDVHAHPFSASKELETPVSFLRKLSLSVIPEMFSSIDRIEKHQPYPGSNMWIQLLLRSMSNYYGCEEDLKSIVDIRNKKAKDYSAYSIELFEDVNLVGTIMDFGYPQPPLNRKEFEKLCGTQVWEISRIEPVMTSLGKQNLSFDDFMEKYQNQLTRDLSKEEVVGLKTIIAYRSGLEVQEMNKEDAEKAYQEFLENDRSPAKAFRDYCFHIAMEACTKADKFMHIHTGIGDGEVVMTKASPSFLLDTLRKEKYKNTKVHLVHGGYPWMEEAAFIVSILPNVYMDISLQNPFTGHGVERIISQVLELAPFDKVMYGSDAFTVPEMNWMGVKLFIECFERVLNGWVEKDYMSAEKARYIGEMILYKNFEEAYQIKL</sequence>
<evidence type="ECO:0000313" key="2">
    <source>
        <dbReference type="EMBL" id="MEI4768716.1"/>
    </source>
</evidence>
<evidence type="ECO:0000259" key="1">
    <source>
        <dbReference type="Pfam" id="PF04909"/>
    </source>
</evidence>
<dbReference type="InterPro" id="IPR032466">
    <property type="entry name" value="Metal_Hydrolase"/>
</dbReference>
<dbReference type="PANTHER" id="PTHR43383">
    <property type="entry name" value="NODULIN 6"/>
    <property type="match status" value="1"/>
</dbReference>
<feature type="domain" description="Amidohydrolase-related" evidence="1">
    <location>
        <begin position="223"/>
        <end position="340"/>
    </location>
</feature>
<dbReference type="InterPro" id="IPR006680">
    <property type="entry name" value="Amidohydro-rel"/>
</dbReference>
<organism evidence="2 3">
    <name type="scientific">Psychrobacillus mangrovi</name>
    <dbReference type="NCBI Taxonomy" id="3117745"/>
    <lineage>
        <taxon>Bacteria</taxon>
        <taxon>Bacillati</taxon>
        <taxon>Bacillota</taxon>
        <taxon>Bacilli</taxon>
        <taxon>Bacillales</taxon>
        <taxon>Bacillaceae</taxon>
        <taxon>Psychrobacillus</taxon>
    </lineage>
</organism>
<dbReference type="Pfam" id="PF04909">
    <property type="entry name" value="Amidohydro_2"/>
    <property type="match status" value="1"/>
</dbReference>
<dbReference type="EMBL" id="JBAWSY010000002">
    <property type="protein sequence ID" value="MEI4768716.1"/>
    <property type="molecule type" value="Genomic_DNA"/>
</dbReference>
<dbReference type="PANTHER" id="PTHR43383:SF2">
    <property type="entry name" value="AMIDOHYDROLASE 2 FAMILY PROTEIN"/>
    <property type="match status" value="1"/>
</dbReference>
<accession>A0ABU8F3T5</accession>
<dbReference type="Proteomes" id="UP001364890">
    <property type="component" value="Unassembled WGS sequence"/>
</dbReference>
<keyword evidence="3" id="KW-1185">Reference proteome</keyword>